<sequence length="324" mass="36295">MSSKHLRKLLQEKEENELPGAGESASESEEEDEKPVRSAPVNRFAALGLVHDDEDEEEDEPQEVVPKPSAPSNPSKTDKKKKKKANKKNRKKESDKKVEEDVEENAEEASAEVGRQQLYAKYLVVDAKDVNPENEMKRLLGKAFGAAPTANSKRRNATFVPGRIVKAKPTWPPVGSGLSSEIVKKEGDVTWFKFTHNAAYRNLQQLFWAGEKSYDHGLIQTIMEQNPYHLDSLLVMANMMRVQEDVQVARDLIAILGRRGARRVLLRRDEVGYSVAPSARSLPPAHGGRILPGSWCNRGRSSLRRPDEAPEAPCCWRVRAPART</sequence>
<evidence type="ECO:0000256" key="1">
    <source>
        <dbReference type="SAM" id="MobiDB-lite"/>
    </source>
</evidence>
<evidence type="ECO:0000313" key="2">
    <source>
        <dbReference type="EMBL" id="TKR59307.1"/>
    </source>
</evidence>
<evidence type="ECO:0000313" key="3">
    <source>
        <dbReference type="Proteomes" id="UP000298663"/>
    </source>
</evidence>
<feature type="compositionally biased region" description="Acidic residues" evidence="1">
    <location>
        <begin position="52"/>
        <end position="62"/>
    </location>
</feature>
<dbReference type="PANTHER" id="PTHR22684:SF0">
    <property type="entry name" value="RIBOSOME QUALITY CONTROL COMPLEX SUBUNIT TCF25"/>
    <property type="match status" value="1"/>
</dbReference>
<protein>
    <submittedName>
        <fullName evidence="2">Uncharacterized protein</fullName>
    </submittedName>
</protein>
<reference evidence="2 3" key="2">
    <citation type="journal article" date="2019" name="G3 (Bethesda)">
        <title>Hybrid Assembly of the Genome of the Entomopathogenic Nematode Steinernema carpocapsae Identifies the X-Chromosome.</title>
        <authorList>
            <person name="Serra L."/>
            <person name="Macchietto M."/>
            <person name="Macias-Munoz A."/>
            <person name="McGill C.J."/>
            <person name="Rodriguez I.M."/>
            <person name="Rodriguez B."/>
            <person name="Murad R."/>
            <person name="Mortazavi A."/>
        </authorList>
    </citation>
    <scope>NUCLEOTIDE SEQUENCE [LARGE SCALE GENOMIC DNA]</scope>
    <source>
        <strain evidence="2 3">ALL</strain>
    </source>
</reference>
<accession>A0A4U5LTB8</accession>
<dbReference type="Pfam" id="PF04910">
    <property type="entry name" value="Tcf25"/>
    <property type="match status" value="1"/>
</dbReference>
<dbReference type="OrthoDB" id="205993at2759"/>
<gene>
    <name evidence="2" type="ORF">L596_028997</name>
</gene>
<feature type="compositionally biased region" description="Basic residues" evidence="1">
    <location>
        <begin position="78"/>
        <end position="91"/>
    </location>
</feature>
<dbReference type="GO" id="GO:1990112">
    <property type="term" value="C:RQC complex"/>
    <property type="evidence" value="ECO:0007669"/>
    <property type="project" value="TreeGrafter"/>
</dbReference>
<name>A0A4U5LTB8_STECR</name>
<organism evidence="2 3">
    <name type="scientific">Steinernema carpocapsae</name>
    <name type="common">Entomopathogenic nematode</name>
    <dbReference type="NCBI Taxonomy" id="34508"/>
    <lineage>
        <taxon>Eukaryota</taxon>
        <taxon>Metazoa</taxon>
        <taxon>Ecdysozoa</taxon>
        <taxon>Nematoda</taxon>
        <taxon>Chromadorea</taxon>
        <taxon>Rhabditida</taxon>
        <taxon>Tylenchina</taxon>
        <taxon>Panagrolaimomorpha</taxon>
        <taxon>Strongyloidoidea</taxon>
        <taxon>Steinernematidae</taxon>
        <taxon>Steinernema</taxon>
    </lineage>
</organism>
<reference evidence="2 3" key="1">
    <citation type="journal article" date="2015" name="Genome Biol.">
        <title>Comparative genomics of Steinernema reveals deeply conserved gene regulatory networks.</title>
        <authorList>
            <person name="Dillman A.R."/>
            <person name="Macchietto M."/>
            <person name="Porter C.F."/>
            <person name="Rogers A."/>
            <person name="Williams B."/>
            <person name="Antoshechkin I."/>
            <person name="Lee M.M."/>
            <person name="Goodwin Z."/>
            <person name="Lu X."/>
            <person name="Lewis E.E."/>
            <person name="Goodrich-Blair H."/>
            <person name="Stock S.P."/>
            <person name="Adams B.J."/>
            <person name="Sternberg P.W."/>
            <person name="Mortazavi A."/>
        </authorList>
    </citation>
    <scope>NUCLEOTIDE SEQUENCE [LARGE SCALE GENOMIC DNA]</scope>
    <source>
        <strain evidence="2 3">ALL</strain>
    </source>
</reference>
<comment type="caution">
    <text evidence="2">The sequence shown here is derived from an EMBL/GenBank/DDBJ whole genome shotgun (WGS) entry which is preliminary data.</text>
</comment>
<dbReference type="InterPro" id="IPR006994">
    <property type="entry name" value="TCF25/Rqc1"/>
</dbReference>
<feature type="compositionally biased region" description="Acidic residues" evidence="1">
    <location>
        <begin position="100"/>
        <end position="110"/>
    </location>
</feature>
<dbReference type="PANTHER" id="PTHR22684">
    <property type="entry name" value="NULP1-RELATED"/>
    <property type="match status" value="1"/>
</dbReference>
<dbReference type="EMBL" id="AZBU02000012">
    <property type="protein sequence ID" value="TKR59307.1"/>
    <property type="molecule type" value="Genomic_DNA"/>
</dbReference>
<dbReference type="AlphaFoldDB" id="A0A4U5LTB8"/>
<proteinExistence type="predicted"/>
<feature type="region of interest" description="Disordered" evidence="1">
    <location>
        <begin position="1"/>
        <end position="111"/>
    </location>
</feature>
<keyword evidence="3" id="KW-1185">Reference proteome</keyword>
<dbReference type="Proteomes" id="UP000298663">
    <property type="component" value="Unassembled WGS sequence"/>
</dbReference>